<dbReference type="InterPro" id="IPR036964">
    <property type="entry name" value="RASGEF_cat_dom_sf"/>
</dbReference>
<feature type="domain" description="Ras-GEF" evidence="2">
    <location>
        <begin position="34"/>
        <end position="284"/>
    </location>
</feature>
<evidence type="ECO:0000256" key="1">
    <source>
        <dbReference type="PROSITE-ProRule" id="PRU00168"/>
    </source>
</evidence>
<dbReference type="InterPro" id="IPR029899">
    <property type="entry name" value="KNDC1"/>
</dbReference>
<evidence type="ECO:0000313" key="4">
    <source>
        <dbReference type="Proteomes" id="UP001221898"/>
    </source>
</evidence>
<dbReference type="GO" id="GO:0030425">
    <property type="term" value="C:dendrite"/>
    <property type="evidence" value="ECO:0007669"/>
    <property type="project" value="TreeGrafter"/>
</dbReference>
<comment type="caution">
    <text evidence="3">The sequence shown here is derived from an EMBL/GenBank/DDBJ whole genome shotgun (WGS) entry which is preliminary data.</text>
</comment>
<evidence type="ECO:0000259" key="2">
    <source>
        <dbReference type="PROSITE" id="PS50009"/>
    </source>
</evidence>
<dbReference type="GO" id="GO:0007264">
    <property type="term" value="P:small GTPase-mediated signal transduction"/>
    <property type="evidence" value="ECO:0007669"/>
    <property type="project" value="InterPro"/>
</dbReference>
<keyword evidence="4" id="KW-1185">Reference proteome</keyword>
<protein>
    <recommendedName>
        <fullName evidence="2">Ras-GEF domain-containing protein</fullName>
    </recommendedName>
</protein>
<gene>
    <name evidence="3" type="ORF">AAFF_G00137180</name>
</gene>
<proteinExistence type="predicted"/>
<organism evidence="3 4">
    <name type="scientific">Aldrovandia affinis</name>
    <dbReference type="NCBI Taxonomy" id="143900"/>
    <lineage>
        <taxon>Eukaryota</taxon>
        <taxon>Metazoa</taxon>
        <taxon>Chordata</taxon>
        <taxon>Craniata</taxon>
        <taxon>Vertebrata</taxon>
        <taxon>Euteleostomi</taxon>
        <taxon>Actinopterygii</taxon>
        <taxon>Neopterygii</taxon>
        <taxon>Teleostei</taxon>
        <taxon>Notacanthiformes</taxon>
        <taxon>Halosauridae</taxon>
        <taxon>Aldrovandia</taxon>
    </lineage>
</organism>
<dbReference type="GO" id="GO:0043025">
    <property type="term" value="C:neuronal cell body"/>
    <property type="evidence" value="ECO:0007669"/>
    <property type="project" value="TreeGrafter"/>
</dbReference>
<dbReference type="GO" id="GO:0032045">
    <property type="term" value="C:guanyl-nucleotide exchange factor complex"/>
    <property type="evidence" value="ECO:0007669"/>
    <property type="project" value="TreeGrafter"/>
</dbReference>
<dbReference type="GO" id="GO:0005085">
    <property type="term" value="F:guanyl-nucleotide exchange factor activity"/>
    <property type="evidence" value="ECO:0007669"/>
    <property type="project" value="UniProtKB-KW"/>
</dbReference>
<evidence type="ECO:0000313" key="3">
    <source>
        <dbReference type="EMBL" id="KAJ8418009.1"/>
    </source>
</evidence>
<dbReference type="InterPro" id="IPR023578">
    <property type="entry name" value="Ras_GEF_dom_sf"/>
</dbReference>
<dbReference type="PROSITE" id="PS50009">
    <property type="entry name" value="RASGEF_CAT"/>
    <property type="match status" value="1"/>
</dbReference>
<sequence length="314" mass="35142">MLSSHAGHLSPIRAECSSCLRTEERYPFYQSEHSAQHTASQLTLLQQEIFHGCHPVHFLNSRAQGIRDKAVSKTLSPDLPPAEGSSLFASDAMLQDRCLPQLLKHADSVVTWVSAEIVICDSLKTQAGLLTKFLLMAKCSYESRNFATAMQILGGLENVIVKQLPAWRHLPAKVCEILEELRTVQVFLKSDDLCLMEGERFKRLPTLPAAHILAMHIQQLEIGAFTLANGAYKWPKLRNIAKVVSQVHAFQENVFAYAPDLELQAYLRHRIALLGGSDIALLATESDANFHQVPAERHSKKIQDTLRRVKATFQ</sequence>
<name>A0AAD7TBQ7_9TELE</name>
<dbReference type="EMBL" id="JAINUG010000002">
    <property type="protein sequence ID" value="KAJ8418009.1"/>
    <property type="molecule type" value="Genomic_DNA"/>
</dbReference>
<dbReference type="Pfam" id="PF00617">
    <property type="entry name" value="RasGEF"/>
    <property type="match status" value="1"/>
</dbReference>
<dbReference type="SUPFAM" id="SSF48366">
    <property type="entry name" value="Ras GEF"/>
    <property type="match status" value="1"/>
</dbReference>
<dbReference type="InterPro" id="IPR001895">
    <property type="entry name" value="RASGEF_cat_dom"/>
</dbReference>
<reference evidence="3" key="1">
    <citation type="journal article" date="2023" name="Science">
        <title>Genome structures resolve the early diversification of teleost fishes.</title>
        <authorList>
            <person name="Parey E."/>
            <person name="Louis A."/>
            <person name="Montfort J."/>
            <person name="Bouchez O."/>
            <person name="Roques C."/>
            <person name="Iampietro C."/>
            <person name="Lluch J."/>
            <person name="Castinel A."/>
            <person name="Donnadieu C."/>
            <person name="Desvignes T."/>
            <person name="Floi Bucao C."/>
            <person name="Jouanno E."/>
            <person name="Wen M."/>
            <person name="Mejri S."/>
            <person name="Dirks R."/>
            <person name="Jansen H."/>
            <person name="Henkel C."/>
            <person name="Chen W.J."/>
            <person name="Zahm M."/>
            <person name="Cabau C."/>
            <person name="Klopp C."/>
            <person name="Thompson A.W."/>
            <person name="Robinson-Rechavi M."/>
            <person name="Braasch I."/>
            <person name="Lecointre G."/>
            <person name="Bobe J."/>
            <person name="Postlethwait J.H."/>
            <person name="Berthelot C."/>
            <person name="Roest Crollius H."/>
            <person name="Guiguen Y."/>
        </authorList>
    </citation>
    <scope>NUCLEOTIDE SEQUENCE</scope>
    <source>
        <strain evidence="3">NC1722</strain>
    </source>
</reference>
<dbReference type="AlphaFoldDB" id="A0AAD7TBQ7"/>
<dbReference type="GO" id="GO:0048814">
    <property type="term" value="P:regulation of dendrite morphogenesis"/>
    <property type="evidence" value="ECO:0007669"/>
    <property type="project" value="TreeGrafter"/>
</dbReference>
<dbReference type="PANTHER" id="PTHR21560">
    <property type="entry name" value="VERY KIND PROTEIN"/>
    <property type="match status" value="1"/>
</dbReference>
<dbReference type="Proteomes" id="UP001221898">
    <property type="component" value="Unassembled WGS sequence"/>
</dbReference>
<dbReference type="PANTHER" id="PTHR21560:SF0">
    <property type="entry name" value="KINASE NON-CATALYTIC C-LOBE DOMAIN-CONTAINING PROTEIN 1"/>
    <property type="match status" value="1"/>
</dbReference>
<accession>A0AAD7TBQ7</accession>
<dbReference type="Gene3D" id="1.10.840.10">
    <property type="entry name" value="Ras guanine-nucleotide exchange factors catalytic domain"/>
    <property type="match status" value="1"/>
</dbReference>
<keyword evidence="1" id="KW-0344">Guanine-nucleotide releasing factor</keyword>